<organism evidence="1 2">
    <name type="scientific">Streptomyces heliomycini</name>
    <dbReference type="NCBI Taxonomy" id="284032"/>
    <lineage>
        <taxon>Bacteria</taxon>
        <taxon>Bacillati</taxon>
        <taxon>Actinomycetota</taxon>
        <taxon>Actinomycetes</taxon>
        <taxon>Kitasatosporales</taxon>
        <taxon>Streptomycetaceae</taxon>
        <taxon>Streptomyces</taxon>
    </lineage>
</organism>
<name>A0ABV5L9M1_9ACTN</name>
<sequence length="104" mass="11564">MTSTGYLLDLPVTDYHLSYSHISAELIAALPEGSAVSAVRMMPDGSSLRLTFVRSYGERELWHVPGLRARGVSNEELSRELVCVLYRPTATVTTERSRPLEVAR</sequence>
<accession>A0ABV5L9M1</accession>
<keyword evidence="2" id="KW-1185">Reference proteome</keyword>
<proteinExistence type="predicted"/>
<protein>
    <submittedName>
        <fullName evidence="1">Uncharacterized protein</fullName>
    </submittedName>
</protein>
<dbReference type="Proteomes" id="UP001589753">
    <property type="component" value="Unassembled WGS sequence"/>
</dbReference>
<reference evidence="1 2" key="1">
    <citation type="submission" date="2024-09" db="EMBL/GenBank/DDBJ databases">
        <authorList>
            <person name="Sun Q."/>
            <person name="Mori K."/>
        </authorList>
    </citation>
    <scope>NUCLEOTIDE SEQUENCE [LARGE SCALE GENOMIC DNA]</scope>
    <source>
        <strain evidence="1 2">JCM 9767</strain>
    </source>
</reference>
<evidence type="ECO:0000313" key="2">
    <source>
        <dbReference type="Proteomes" id="UP001589753"/>
    </source>
</evidence>
<dbReference type="EMBL" id="JBHMDI010000035">
    <property type="protein sequence ID" value="MFB9348869.1"/>
    <property type="molecule type" value="Genomic_DNA"/>
</dbReference>
<comment type="caution">
    <text evidence="1">The sequence shown here is derived from an EMBL/GenBank/DDBJ whole genome shotgun (WGS) entry which is preliminary data.</text>
</comment>
<evidence type="ECO:0000313" key="1">
    <source>
        <dbReference type="EMBL" id="MFB9348869.1"/>
    </source>
</evidence>
<gene>
    <name evidence="1" type="ORF">ACFFUA_15595</name>
</gene>
<dbReference type="RefSeq" id="WP_030833364.1">
    <property type="nucleotide sequence ID" value="NZ_JBHMDI010000035.1"/>
</dbReference>